<gene>
    <name evidence="2" type="ORF">HNQ65_002723</name>
</gene>
<proteinExistence type="predicted"/>
<dbReference type="Proteomes" id="UP000590740">
    <property type="component" value="Unassembled WGS sequence"/>
</dbReference>
<dbReference type="AlphaFoldDB" id="A0A7W8DKK8"/>
<evidence type="ECO:0000313" key="2">
    <source>
        <dbReference type="EMBL" id="MBB5033140.1"/>
    </source>
</evidence>
<keyword evidence="3" id="KW-1185">Reference proteome</keyword>
<sequence>MSKKTPSLSTPSTAQDDALMGRQLTEQYKLATSGMQQVVIFGAMMMRLRELHPEMTQRGGDRKSKSNVDNDRLTLAKWLEKYAPEVKRPTALRFLHVTEAICEDYAQIVGAKTAKLISLPDLVTTPAKQLPKGCEEKQLSLFEYINGTSQKSWLDRFSPESPQKRGSSSRGNDKPRAKTAAELKQDAANELTILLNTFDAWFVAGHHTRIDPDLRTTADAALEAARKKLQSVK</sequence>
<reference evidence="2 3" key="1">
    <citation type="submission" date="2020-08" db="EMBL/GenBank/DDBJ databases">
        <title>Genomic Encyclopedia of Type Strains, Phase IV (KMG-IV): sequencing the most valuable type-strain genomes for metagenomic binning, comparative biology and taxonomic classification.</title>
        <authorList>
            <person name="Goeker M."/>
        </authorList>
    </citation>
    <scope>NUCLEOTIDE SEQUENCE [LARGE SCALE GENOMIC DNA]</scope>
    <source>
        <strain evidence="2 3">DSM 12252</strain>
    </source>
</reference>
<name>A0A7W8DKK8_9BACT</name>
<comment type="caution">
    <text evidence="2">The sequence shown here is derived from an EMBL/GenBank/DDBJ whole genome shotgun (WGS) entry which is preliminary data.</text>
</comment>
<protein>
    <submittedName>
        <fullName evidence="2">Uncharacterized protein</fullName>
    </submittedName>
</protein>
<feature type="region of interest" description="Disordered" evidence="1">
    <location>
        <begin position="153"/>
        <end position="179"/>
    </location>
</feature>
<dbReference type="RefSeq" id="WP_221306159.1">
    <property type="nucleotide sequence ID" value="NZ_JACHIG010000005.1"/>
</dbReference>
<dbReference type="EMBL" id="JACHIG010000005">
    <property type="protein sequence ID" value="MBB5033140.1"/>
    <property type="molecule type" value="Genomic_DNA"/>
</dbReference>
<accession>A0A7W8DKK8</accession>
<evidence type="ECO:0000313" key="3">
    <source>
        <dbReference type="Proteomes" id="UP000590740"/>
    </source>
</evidence>
<feature type="compositionally biased region" description="Polar residues" evidence="1">
    <location>
        <begin position="160"/>
        <end position="170"/>
    </location>
</feature>
<evidence type="ECO:0000256" key="1">
    <source>
        <dbReference type="SAM" id="MobiDB-lite"/>
    </source>
</evidence>
<organism evidence="2 3">
    <name type="scientific">Prosthecobacter vanneervenii</name>
    <dbReference type="NCBI Taxonomy" id="48466"/>
    <lineage>
        <taxon>Bacteria</taxon>
        <taxon>Pseudomonadati</taxon>
        <taxon>Verrucomicrobiota</taxon>
        <taxon>Verrucomicrobiia</taxon>
        <taxon>Verrucomicrobiales</taxon>
        <taxon>Verrucomicrobiaceae</taxon>
        <taxon>Prosthecobacter</taxon>
    </lineage>
</organism>